<dbReference type="EMBL" id="CP111025">
    <property type="protein sequence ID" value="WAR25774.1"/>
    <property type="molecule type" value="Genomic_DNA"/>
</dbReference>
<evidence type="ECO:0000256" key="1">
    <source>
        <dbReference type="SAM" id="MobiDB-lite"/>
    </source>
</evidence>
<feature type="non-terminal residue" evidence="2">
    <location>
        <position position="1"/>
    </location>
</feature>
<keyword evidence="3" id="KW-1185">Reference proteome</keyword>
<dbReference type="Proteomes" id="UP001164746">
    <property type="component" value="Chromosome 14"/>
</dbReference>
<proteinExistence type="predicted"/>
<sequence length="193" mass="21746">IGVSESMFVLASTWLRQTFLRIDSKFIISHYGVLDITAVIHFQIPVYMDRYGDCFHDGPIEVEESYTILSQGGEAYDTLTCQMTFKADKGSRLCLTFRSIRIDNCGVNLHVFSKESSNDKVLKRELSHEGYNFKLELRIYSEAPPLPEDPPAYADIPPPYTSLPQGGDDDPQSSQPSPETQHMLPHTEGKDVV</sequence>
<feature type="region of interest" description="Disordered" evidence="1">
    <location>
        <begin position="144"/>
        <end position="193"/>
    </location>
</feature>
<evidence type="ECO:0000313" key="3">
    <source>
        <dbReference type="Proteomes" id="UP001164746"/>
    </source>
</evidence>
<protein>
    <submittedName>
        <fullName evidence="2">Uncharacterized protein</fullName>
    </submittedName>
</protein>
<reference evidence="2" key="1">
    <citation type="submission" date="2022-11" db="EMBL/GenBank/DDBJ databases">
        <title>Centuries of genome instability and evolution in soft-shell clam transmissible cancer (bioRxiv).</title>
        <authorList>
            <person name="Hart S.F.M."/>
            <person name="Yonemitsu M.A."/>
            <person name="Giersch R.M."/>
            <person name="Beal B.F."/>
            <person name="Arriagada G."/>
            <person name="Davis B.W."/>
            <person name="Ostrander E.A."/>
            <person name="Goff S.P."/>
            <person name="Metzger M.J."/>
        </authorList>
    </citation>
    <scope>NUCLEOTIDE SEQUENCE</scope>
    <source>
        <strain evidence="2">MELC-2E11</strain>
        <tissue evidence="2">Siphon/mantle</tissue>
    </source>
</reference>
<accession>A0ABY7FY01</accession>
<organism evidence="2 3">
    <name type="scientific">Mya arenaria</name>
    <name type="common">Soft-shell clam</name>
    <dbReference type="NCBI Taxonomy" id="6604"/>
    <lineage>
        <taxon>Eukaryota</taxon>
        <taxon>Metazoa</taxon>
        <taxon>Spiralia</taxon>
        <taxon>Lophotrochozoa</taxon>
        <taxon>Mollusca</taxon>
        <taxon>Bivalvia</taxon>
        <taxon>Autobranchia</taxon>
        <taxon>Heteroconchia</taxon>
        <taxon>Euheterodonta</taxon>
        <taxon>Imparidentia</taxon>
        <taxon>Neoheterodontei</taxon>
        <taxon>Myida</taxon>
        <taxon>Myoidea</taxon>
        <taxon>Myidae</taxon>
        <taxon>Mya</taxon>
    </lineage>
</organism>
<gene>
    <name evidence="2" type="ORF">MAR_011478</name>
</gene>
<feature type="compositionally biased region" description="Pro residues" evidence="1">
    <location>
        <begin position="144"/>
        <end position="161"/>
    </location>
</feature>
<evidence type="ECO:0000313" key="2">
    <source>
        <dbReference type="EMBL" id="WAR25774.1"/>
    </source>
</evidence>
<name>A0ABY7FY01_MYAAR</name>